<feature type="region of interest" description="Disordered" evidence="1">
    <location>
        <begin position="228"/>
        <end position="251"/>
    </location>
</feature>
<keyword evidence="3" id="KW-1185">Reference proteome</keyword>
<dbReference type="Proteomes" id="UP001190700">
    <property type="component" value="Unassembled WGS sequence"/>
</dbReference>
<reference evidence="2 3" key="1">
    <citation type="journal article" date="2015" name="Genome Biol. Evol.">
        <title>Comparative Genomics of a Bacterivorous Green Alga Reveals Evolutionary Causalities and Consequences of Phago-Mixotrophic Mode of Nutrition.</title>
        <authorList>
            <person name="Burns J.A."/>
            <person name="Paasch A."/>
            <person name="Narechania A."/>
            <person name="Kim E."/>
        </authorList>
    </citation>
    <scope>NUCLEOTIDE SEQUENCE [LARGE SCALE GENOMIC DNA]</scope>
    <source>
        <strain evidence="2 3">PLY_AMNH</strain>
    </source>
</reference>
<protein>
    <submittedName>
        <fullName evidence="2">Uncharacterized protein</fullName>
    </submittedName>
</protein>
<feature type="compositionally biased region" description="Basic and acidic residues" evidence="1">
    <location>
        <begin position="39"/>
        <end position="48"/>
    </location>
</feature>
<name>A0AAE0BPU1_9CHLO</name>
<gene>
    <name evidence="2" type="ORF">CYMTET_50242</name>
</gene>
<dbReference type="AlphaFoldDB" id="A0AAE0BPU1"/>
<evidence type="ECO:0000313" key="2">
    <source>
        <dbReference type="EMBL" id="KAK3239865.1"/>
    </source>
</evidence>
<proteinExistence type="predicted"/>
<accession>A0AAE0BPU1</accession>
<comment type="caution">
    <text evidence="2">The sequence shown here is derived from an EMBL/GenBank/DDBJ whole genome shotgun (WGS) entry which is preliminary data.</text>
</comment>
<feature type="region of interest" description="Disordered" evidence="1">
    <location>
        <begin position="1"/>
        <end position="118"/>
    </location>
</feature>
<organism evidence="2 3">
    <name type="scientific">Cymbomonas tetramitiformis</name>
    <dbReference type="NCBI Taxonomy" id="36881"/>
    <lineage>
        <taxon>Eukaryota</taxon>
        <taxon>Viridiplantae</taxon>
        <taxon>Chlorophyta</taxon>
        <taxon>Pyramimonadophyceae</taxon>
        <taxon>Pyramimonadales</taxon>
        <taxon>Pyramimonadaceae</taxon>
        <taxon>Cymbomonas</taxon>
    </lineage>
</organism>
<evidence type="ECO:0000256" key="1">
    <source>
        <dbReference type="SAM" id="MobiDB-lite"/>
    </source>
</evidence>
<evidence type="ECO:0000313" key="3">
    <source>
        <dbReference type="Proteomes" id="UP001190700"/>
    </source>
</evidence>
<dbReference type="EMBL" id="LGRX02033800">
    <property type="protein sequence ID" value="KAK3239865.1"/>
    <property type="molecule type" value="Genomic_DNA"/>
</dbReference>
<sequence>MEVDSAPLWVSLPPPFEGWKTRQGSRRQGKTATTTTESARAEHTEKVPKAAVQETASARARTIQTSSRMTPVRDRKSRRVKRAPASANKSPGVAAAVEEAAAADEPTLDDDAADGTPTAAADQAVARAVPGSLHEIAHRTAHTRHTVRTEGMTVDNYLRIASKEVQIALKVVDTAAGLHRTAPIRRTAGAGDMPAGKYAPIALYTADAQAEIVHTAAEPSRTELQADRLRNRADRPTLARSENSPENRCAKIPDKADLPRAFLARTLSNRRTLQYHKYANARLIGSERVRALKFSISDAKIV</sequence>